<proteinExistence type="predicted"/>
<organism evidence="2 3">
    <name type="scientific">Lithocarpus litseifolius</name>
    <dbReference type="NCBI Taxonomy" id="425828"/>
    <lineage>
        <taxon>Eukaryota</taxon>
        <taxon>Viridiplantae</taxon>
        <taxon>Streptophyta</taxon>
        <taxon>Embryophyta</taxon>
        <taxon>Tracheophyta</taxon>
        <taxon>Spermatophyta</taxon>
        <taxon>Magnoliopsida</taxon>
        <taxon>eudicotyledons</taxon>
        <taxon>Gunneridae</taxon>
        <taxon>Pentapetalae</taxon>
        <taxon>rosids</taxon>
        <taxon>fabids</taxon>
        <taxon>Fagales</taxon>
        <taxon>Fagaceae</taxon>
        <taxon>Lithocarpus</taxon>
    </lineage>
</organism>
<name>A0AAW2DL96_9ROSI</name>
<gene>
    <name evidence="2" type="ORF">SO802_005640</name>
</gene>
<dbReference type="EMBL" id="JAZDWU010000002">
    <property type="protein sequence ID" value="KAL0010532.1"/>
    <property type="molecule type" value="Genomic_DNA"/>
</dbReference>
<reference evidence="2 3" key="1">
    <citation type="submission" date="2024-01" db="EMBL/GenBank/DDBJ databases">
        <title>A telomere-to-telomere, gap-free genome of sweet tea (Lithocarpus litseifolius).</title>
        <authorList>
            <person name="Zhou J."/>
        </authorList>
    </citation>
    <scope>NUCLEOTIDE SEQUENCE [LARGE SCALE GENOMIC DNA]</scope>
    <source>
        <strain evidence="2">Zhou-2022a</strain>
        <tissue evidence="2">Leaf</tissue>
    </source>
</reference>
<keyword evidence="3" id="KW-1185">Reference proteome</keyword>
<evidence type="ECO:0000313" key="2">
    <source>
        <dbReference type="EMBL" id="KAL0010532.1"/>
    </source>
</evidence>
<dbReference type="Proteomes" id="UP001459277">
    <property type="component" value="Unassembled WGS sequence"/>
</dbReference>
<comment type="caution">
    <text evidence="2">The sequence shown here is derived from an EMBL/GenBank/DDBJ whole genome shotgun (WGS) entry which is preliminary data.</text>
</comment>
<accession>A0AAW2DL96</accession>
<feature type="compositionally biased region" description="Acidic residues" evidence="1">
    <location>
        <begin position="99"/>
        <end position="110"/>
    </location>
</feature>
<dbReference type="AlphaFoldDB" id="A0AAW2DL96"/>
<evidence type="ECO:0000313" key="3">
    <source>
        <dbReference type="Proteomes" id="UP001459277"/>
    </source>
</evidence>
<protein>
    <submittedName>
        <fullName evidence="2">Uncharacterized protein</fullName>
    </submittedName>
</protein>
<sequence>MCILLLCFTMYDTEYVDKKKTLGEAKEEICKALLGLDSIKMGSKVDKNSTKLEIVPEAVLKMLPHVLRMSEDMTYLRQYGCPHCSGGGGGGGGVSNSGENDDCGSNDDEGGDSRDILC</sequence>
<feature type="region of interest" description="Disordered" evidence="1">
    <location>
        <begin position="88"/>
        <end position="118"/>
    </location>
</feature>
<evidence type="ECO:0000256" key="1">
    <source>
        <dbReference type="SAM" id="MobiDB-lite"/>
    </source>
</evidence>